<dbReference type="PANTHER" id="PTHR10334">
    <property type="entry name" value="CYSTEINE-RICH SECRETORY PROTEIN-RELATED"/>
    <property type="match status" value="1"/>
</dbReference>
<accession>A0AAD5NBP9</accession>
<evidence type="ECO:0000259" key="3">
    <source>
        <dbReference type="SMART" id="SM00198"/>
    </source>
</evidence>
<dbReference type="CDD" id="cd05380">
    <property type="entry name" value="CAP_euk"/>
    <property type="match status" value="1"/>
</dbReference>
<comment type="caution">
    <text evidence="4">The sequence shown here is derived from an EMBL/GenBank/DDBJ whole genome shotgun (WGS) entry which is preliminary data.</text>
</comment>
<proteinExistence type="predicted"/>
<dbReference type="InterPro" id="IPR035940">
    <property type="entry name" value="CAP_sf"/>
</dbReference>
<organism evidence="4 5">
    <name type="scientific">Parelaphostrongylus tenuis</name>
    <name type="common">Meningeal worm</name>
    <dbReference type="NCBI Taxonomy" id="148309"/>
    <lineage>
        <taxon>Eukaryota</taxon>
        <taxon>Metazoa</taxon>
        <taxon>Ecdysozoa</taxon>
        <taxon>Nematoda</taxon>
        <taxon>Chromadorea</taxon>
        <taxon>Rhabditida</taxon>
        <taxon>Rhabditina</taxon>
        <taxon>Rhabditomorpha</taxon>
        <taxon>Strongyloidea</taxon>
        <taxon>Metastrongylidae</taxon>
        <taxon>Parelaphostrongylus</taxon>
    </lineage>
</organism>
<feature type="signal peptide" evidence="2">
    <location>
        <begin position="1"/>
        <end position="18"/>
    </location>
</feature>
<dbReference type="AlphaFoldDB" id="A0AAD5NBP9"/>
<gene>
    <name evidence="4" type="ORF">KIN20_022612</name>
</gene>
<dbReference type="Gene3D" id="3.40.33.10">
    <property type="entry name" value="CAP"/>
    <property type="match status" value="2"/>
</dbReference>
<dbReference type="SMART" id="SM00198">
    <property type="entry name" value="SCP"/>
    <property type="match status" value="1"/>
</dbReference>
<feature type="compositionally biased region" description="Basic and acidic residues" evidence="1">
    <location>
        <begin position="237"/>
        <end position="247"/>
    </location>
</feature>
<evidence type="ECO:0000256" key="2">
    <source>
        <dbReference type="SAM" id="SignalP"/>
    </source>
</evidence>
<evidence type="ECO:0000313" key="4">
    <source>
        <dbReference type="EMBL" id="KAJ1362894.1"/>
    </source>
</evidence>
<dbReference type="SUPFAM" id="SSF55797">
    <property type="entry name" value="PR-1-like"/>
    <property type="match status" value="2"/>
</dbReference>
<protein>
    <recommendedName>
        <fullName evidence="3">SCP domain-containing protein</fullName>
    </recommendedName>
</protein>
<dbReference type="EMBL" id="JAHQIW010004558">
    <property type="protein sequence ID" value="KAJ1362894.1"/>
    <property type="molecule type" value="Genomic_DNA"/>
</dbReference>
<feature type="region of interest" description="Disordered" evidence="1">
    <location>
        <begin position="235"/>
        <end position="254"/>
    </location>
</feature>
<feature type="chain" id="PRO_5042197389" description="SCP domain-containing protein" evidence="2">
    <location>
        <begin position="19"/>
        <end position="254"/>
    </location>
</feature>
<dbReference type="Pfam" id="PF00188">
    <property type="entry name" value="CAP"/>
    <property type="match status" value="2"/>
</dbReference>
<dbReference type="Proteomes" id="UP001196413">
    <property type="component" value="Unassembled WGS sequence"/>
</dbReference>
<keyword evidence="5" id="KW-1185">Reference proteome</keyword>
<dbReference type="InterPro" id="IPR001283">
    <property type="entry name" value="CRISP-related"/>
</dbReference>
<keyword evidence="2" id="KW-0732">Signal</keyword>
<name>A0AAD5NBP9_PARTN</name>
<dbReference type="InterPro" id="IPR014044">
    <property type="entry name" value="CAP_dom"/>
</dbReference>
<feature type="domain" description="SCP" evidence="3">
    <location>
        <begin position="29"/>
        <end position="253"/>
    </location>
</feature>
<evidence type="ECO:0000256" key="1">
    <source>
        <dbReference type="SAM" id="MobiDB-lite"/>
    </source>
</evidence>
<reference evidence="4" key="1">
    <citation type="submission" date="2021-06" db="EMBL/GenBank/DDBJ databases">
        <title>Parelaphostrongylus tenuis whole genome reference sequence.</title>
        <authorList>
            <person name="Garwood T.J."/>
            <person name="Larsen P.A."/>
            <person name="Fountain-Jones N.M."/>
            <person name="Garbe J.R."/>
            <person name="Macchietto M.G."/>
            <person name="Kania S.A."/>
            <person name="Gerhold R.W."/>
            <person name="Richards J.E."/>
            <person name="Wolf T.M."/>
        </authorList>
    </citation>
    <scope>NUCLEOTIDE SEQUENCE</scope>
    <source>
        <strain evidence="4">MNPRO001-30</strain>
        <tissue evidence="4">Meninges</tissue>
    </source>
</reference>
<evidence type="ECO:0000313" key="5">
    <source>
        <dbReference type="Proteomes" id="UP001196413"/>
    </source>
</evidence>
<sequence>MTLLWLLITHYVLIIADAAMCPNNENTDEMRNTYLKYHNDARSRLAKGQESDMGRKLGPAKNIYKLSWSCELEKIAKELAKGCGYDFSRYKSYGQNRQTFNSEWKSKEFDVNKLIKESLDTWWGKSKKAYIPQDNKYQPSVYEFSNKYDCELEVSSAKHARNCQFQHSKGTGFGENLFIIYTPKFDKRVIAEMATEGWYEELEDFGVGKANILTQQLFDRPGQIGHYTQTTLQRVLSSDRKRSKSDADGAQSGM</sequence>